<gene>
    <name evidence="2" type="ORF">E2C01_100929</name>
</gene>
<dbReference type="Proteomes" id="UP000324222">
    <property type="component" value="Unassembled WGS sequence"/>
</dbReference>
<protein>
    <submittedName>
        <fullName evidence="2">Uncharacterized protein</fullName>
    </submittedName>
</protein>
<keyword evidence="3" id="KW-1185">Reference proteome</keyword>
<proteinExistence type="predicted"/>
<feature type="region of interest" description="Disordered" evidence="1">
    <location>
        <begin position="1"/>
        <end position="22"/>
    </location>
</feature>
<evidence type="ECO:0000313" key="3">
    <source>
        <dbReference type="Proteomes" id="UP000324222"/>
    </source>
</evidence>
<organism evidence="2 3">
    <name type="scientific">Portunus trituberculatus</name>
    <name type="common">Swimming crab</name>
    <name type="synonym">Neptunus trituberculatus</name>
    <dbReference type="NCBI Taxonomy" id="210409"/>
    <lineage>
        <taxon>Eukaryota</taxon>
        <taxon>Metazoa</taxon>
        <taxon>Ecdysozoa</taxon>
        <taxon>Arthropoda</taxon>
        <taxon>Crustacea</taxon>
        <taxon>Multicrustacea</taxon>
        <taxon>Malacostraca</taxon>
        <taxon>Eumalacostraca</taxon>
        <taxon>Eucarida</taxon>
        <taxon>Decapoda</taxon>
        <taxon>Pleocyemata</taxon>
        <taxon>Brachyura</taxon>
        <taxon>Eubrachyura</taxon>
        <taxon>Portunoidea</taxon>
        <taxon>Portunidae</taxon>
        <taxon>Portuninae</taxon>
        <taxon>Portunus</taxon>
    </lineage>
</organism>
<evidence type="ECO:0000313" key="2">
    <source>
        <dbReference type="EMBL" id="MPD05198.1"/>
    </source>
</evidence>
<reference evidence="2 3" key="1">
    <citation type="submission" date="2019-05" db="EMBL/GenBank/DDBJ databases">
        <title>Another draft genome of Portunus trituberculatus and its Hox gene families provides insights of decapod evolution.</title>
        <authorList>
            <person name="Jeong J.-H."/>
            <person name="Song I."/>
            <person name="Kim S."/>
            <person name="Choi T."/>
            <person name="Kim D."/>
            <person name="Ryu S."/>
            <person name="Kim W."/>
        </authorList>
    </citation>
    <scope>NUCLEOTIDE SEQUENCE [LARGE SCALE GENOMIC DNA]</scope>
    <source>
        <tissue evidence="2">Muscle</tissue>
    </source>
</reference>
<dbReference type="EMBL" id="VSRR010144896">
    <property type="protein sequence ID" value="MPD05198.1"/>
    <property type="molecule type" value="Genomic_DNA"/>
</dbReference>
<dbReference type="AlphaFoldDB" id="A0A5B7KIS3"/>
<name>A0A5B7KIS3_PORTR</name>
<accession>A0A5B7KIS3</accession>
<comment type="caution">
    <text evidence="2">The sequence shown here is derived from an EMBL/GenBank/DDBJ whole genome shotgun (WGS) entry which is preliminary data.</text>
</comment>
<evidence type="ECO:0000256" key="1">
    <source>
        <dbReference type="SAM" id="MobiDB-lite"/>
    </source>
</evidence>
<sequence>MQTRPSRAVERGPDTRGSQCPSLPVPARAPVCVQDAYLGLLPLVLPADRNARSHDEIQLAILWTRLNSFSTMTHFPIHLATLWCFYTASETYVEIKIVRTVAINLLTSINPL</sequence>